<dbReference type="RefSeq" id="WP_017436563.1">
    <property type="nucleotide sequence ID" value="NZ_BAWO01000051.1"/>
</dbReference>
<keyword evidence="3" id="KW-1185">Reference proteome</keyword>
<organism evidence="2 3">
    <name type="scientific">Parageobacillus caldoxylosilyticus NBRC 107762</name>
    <dbReference type="NCBI Taxonomy" id="1220594"/>
    <lineage>
        <taxon>Bacteria</taxon>
        <taxon>Bacillati</taxon>
        <taxon>Bacillota</taxon>
        <taxon>Bacilli</taxon>
        <taxon>Bacillales</taxon>
        <taxon>Anoxybacillaceae</taxon>
        <taxon>Saccharococcus</taxon>
    </lineage>
</organism>
<dbReference type="PANTHER" id="PTHR38433:SF1">
    <property type="entry name" value="DUF1641 DOMAIN-CONTAINING PROTEIN"/>
    <property type="match status" value="1"/>
</dbReference>
<sequence>MAKPITTIQKQMVTEEEKREKTIEELKASLTEKEKAVHELLSIVEELHKSGLLEAANAMLKAREDIAKIVIGQANRKPVTTMINHVIGIAQLFANLDPQLTSKLLESTASGFAEAYKQTKETGKKIGIFDLLKAINDPDINRAIRFILSSLKEIGKRLHDDKS</sequence>
<dbReference type="Proteomes" id="UP000023561">
    <property type="component" value="Unassembled WGS sequence"/>
</dbReference>
<name>A0A023DIH1_9BACL</name>
<evidence type="ECO:0000313" key="3">
    <source>
        <dbReference type="Proteomes" id="UP000023561"/>
    </source>
</evidence>
<proteinExistence type="predicted"/>
<feature type="coiled-coil region" evidence="1">
    <location>
        <begin position="16"/>
        <end position="43"/>
    </location>
</feature>
<protein>
    <recommendedName>
        <fullName evidence="4">DUF1641 domain-containing protein</fullName>
    </recommendedName>
</protein>
<accession>A0A023DIH1</accession>
<dbReference type="PANTHER" id="PTHR38433">
    <property type="match status" value="1"/>
</dbReference>
<comment type="caution">
    <text evidence="2">The sequence shown here is derived from an EMBL/GenBank/DDBJ whole genome shotgun (WGS) entry which is preliminary data.</text>
</comment>
<reference evidence="2 3" key="1">
    <citation type="submission" date="2014-04" db="EMBL/GenBank/DDBJ databases">
        <title>Whole genome shotgun sequence of Geobacillus caldoxylosilyticus NBRC 107762.</title>
        <authorList>
            <person name="Hosoyama A."/>
            <person name="Hosoyama Y."/>
            <person name="Katano-Makiyama Y."/>
            <person name="Tsuchikane K."/>
            <person name="Ohji S."/>
            <person name="Ichikawa N."/>
            <person name="Yamazoe A."/>
            <person name="Fujita N."/>
        </authorList>
    </citation>
    <scope>NUCLEOTIDE SEQUENCE [LARGE SCALE GENOMIC DNA]</scope>
    <source>
        <strain evidence="2 3">NBRC 107762</strain>
    </source>
</reference>
<keyword evidence="1" id="KW-0175">Coiled coil</keyword>
<evidence type="ECO:0000313" key="2">
    <source>
        <dbReference type="EMBL" id="GAJ40791.1"/>
    </source>
</evidence>
<dbReference type="InterPro" id="IPR012440">
    <property type="entry name" value="DUF1641"/>
</dbReference>
<gene>
    <name evidence="2" type="ORF">GCA01S_051_00140</name>
</gene>
<dbReference type="AlphaFoldDB" id="A0A023DIH1"/>
<dbReference type="Pfam" id="PF07849">
    <property type="entry name" value="DUF1641"/>
    <property type="match status" value="1"/>
</dbReference>
<dbReference type="EMBL" id="BAWO01000051">
    <property type="protein sequence ID" value="GAJ40791.1"/>
    <property type="molecule type" value="Genomic_DNA"/>
</dbReference>
<evidence type="ECO:0008006" key="4">
    <source>
        <dbReference type="Google" id="ProtNLM"/>
    </source>
</evidence>
<dbReference type="GeneID" id="301192394"/>
<dbReference type="OrthoDB" id="147801at2"/>
<evidence type="ECO:0000256" key="1">
    <source>
        <dbReference type="SAM" id="Coils"/>
    </source>
</evidence>